<dbReference type="InterPro" id="IPR006440">
    <property type="entry name" value="Doc"/>
</dbReference>
<reference evidence="2 3" key="1">
    <citation type="journal article" date="2022" name="Arch. Microbiol.">
        <title>Paraburkholderia bengalensis sp. nov. isolated from roots of Oryza sativa, IR64.</title>
        <authorList>
            <person name="Nag P."/>
            <person name="Mondal N."/>
            <person name="Sarkar J."/>
            <person name="Das S."/>
        </authorList>
    </citation>
    <scope>NUCLEOTIDE SEQUENCE [LARGE SCALE GENOMIC DNA]</scope>
    <source>
        <strain evidence="2 3">IR64_4_BI</strain>
    </source>
</reference>
<sequence>MRRSNTRVSDTIRFIDYSDVISIHEQLAADMANTEDAISPVGVKSDGLLHSAVGRQHAGFSGSLKYSSIESNAATLAYGICCNHPFHNGNKRTALVSMLCHLDKNDRTFDTKVTQDDLYNLMRDIAAHRFATDRGGVKDKSDEEIEKISTWLRKRVRRVERNERLLTFRELRTILQRYGFLLENLDGNKIDVIAVEQVTDGFWFFKTIKESKRRVIRIGWPRDGAVVARQLLKDIREACQLTEENGIDSRMFYASERPVDYFIHSYRGVLRRLAKT</sequence>
<feature type="domain" description="Fido" evidence="1">
    <location>
        <begin position="15"/>
        <end position="154"/>
    </location>
</feature>
<dbReference type="EMBL" id="JACFYJ010000003">
    <property type="protein sequence ID" value="MEI5996286.1"/>
    <property type="molecule type" value="Genomic_DNA"/>
</dbReference>
<dbReference type="SUPFAM" id="SSF140931">
    <property type="entry name" value="Fic-like"/>
    <property type="match status" value="1"/>
</dbReference>
<evidence type="ECO:0000313" key="3">
    <source>
        <dbReference type="Proteomes" id="UP001386437"/>
    </source>
</evidence>
<dbReference type="InterPro" id="IPR053737">
    <property type="entry name" value="Type_II_TA_Toxin"/>
</dbReference>
<dbReference type="NCBIfam" id="TIGR01550">
    <property type="entry name" value="DOC_P1"/>
    <property type="match status" value="1"/>
</dbReference>
<evidence type="ECO:0000259" key="1">
    <source>
        <dbReference type="PROSITE" id="PS51459"/>
    </source>
</evidence>
<dbReference type="PANTHER" id="PTHR39426">
    <property type="entry name" value="HOMOLOGY TO DEATH-ON-CURING PROTEIN OF PHAGE P1"/>
    <property type="match status" value="1"/>
</dbReference>
<dbReference type="PANTHER" id="PTHR39426:SF1">
    <property type="entry name" value="HOMOLOGY TO DEATH-ON-CURING PROTEIN OF PHAGE P1"/>
    <property type="match status" value="1"/>
</dbReference>
<proteinExistence type="predicted"/>
<dbReference type="InterPro" id="IPR036597">
    <property type="entry name" value="Fido-like_dom_sf"/>
</dbReference>
<name>A0ABU8IL89_9BURK</name>
<dbReference type="RefSeq" id="WP_336596723.1">
    <property type="nucleotide sequence ID" value="NZ_JACFYJ010000003.1"/>
</dbReference>
<dbReference type="InterPro" id="IPR003812">
    <property type="entry name" value="Fido"/>
</dbReference>
<accession>A0ABU8IL89</accession>
<protein>
    <submittedName>
        <fullName evidence="2">Type II toxin-antitoxin system death-on-curing family toxin</fullName>
    </submittedName>
</protein>
<evidence type="ECO:0000313" key="2">
    <source>
        <dbReference type="EMBL" id="MEI5996286.1"/>
    </source>
</evidence>
<dbReference type="Gene3D" id="1.20.120.1870">
    <property type="entry name" value="Fic/DOC protein, Fido domain"/>
    <property type="match status" value="1"/>
</dbReference>
<dbReference type="Proteomes" id="UP001386437">
    <property type="component" value="Unassembled WGS sequence"/>
</dbReference>
<dbReference type="PROSITE" id="PS51459">
    <property type="entry name" value="FIDO"/>
    <property type="match status" value="1"/>
</dbReference>
<gene>
    <name evidence="2" type="ORF">H3V53_03410</name>
</gene>
<organism evidence="2 3">
    <name type="scientific">Paraburkholderia bengalensis</name>
    <dbReference type="NCBI Taxonomy" id="2747562"/>
    <lineage>
        <taxon>Bacteria</taxon>
        <taxon>Pseudomonadati</taxon>
        <taxon>Pseudomonadota</taxon>
        <taxon>Betaproteobacteria</taxon>
        <taxon>Burkholderiales</taxon>
        <taxon>Burkholderiaceae</taxon>
        <taxon>Paraburkholderia</taxon>
    </lineage>
</organism>
<keyword evidence="3" id="KW-1185">Reference proteome</keyword>
<dbReference type="Pfam" id="PF02661">
    <property type="entry name" value="Fic"/>
    <property type="match status" value="1"/>
</dbReference>
<comment type="caution">
    <text evidence="2">The sequence shown here is derived from an EMBL/GenBank/DDBJ whole genome shotgun (WGS) entry which is preliminary data.</text>
</comment>